<evidence type="ECO:0000256" key="2">
    <source>
        <dbReference type="ARBA" id="ARBA00022448"/>
    </source>
</evidence>
<dbReference type="Proteomes" id="UP000062160">
    <property type="component" value="Unassembled WGS sequence"/>
</dbReference>
<evidence type="ECO:0000256" key="6">
    <source>
        <dbReference type="ARBA" id="ARBA00022777"/>
    </source>
</evidence>
<evidence type="ECO:0000313" key="9">
    <source>
        <dbReference type="Proteomes" id="UP000062160"/>
    </source>
</evidence>
<dbReference type="AlphaFoldDB" id="A0A0U9I4B3"/>
<proteinExistence type="predicted"/>
<comment type="subcellular location">
    <subcellularLocation>
        <location evidence="1">Cytoplasm</location>
    </subcellularLocation>
</comment>
<evidence type="ECO:0000259" key="7">
    <source>
        <dbReference type="PROSITE" id="PS51093"/>
    </source>
</evidence>
<organism evidence="8">
    <name type="scientific">Tepidanaerobacter syntrophicus</name>
    <dbReference type="NCBI Taxonomy" id="224999"/>
    <lineage>
        <taxon>Bacteria</taxon>
        <taxon>Bacillati</taxon>
        <taxon>Bacillota</taxon>
        <taxon>Clostridia</taxon>
        <taxon>Thermosediminibacterales</taxon>
        <taxon>Tepidanaerobacteraceae</taxon>
        <taxon>Tepidanaerobacter</taxon>
    </lineage>
</organism>
<evidence type="ECO:0000256" key="1">
    <source>
        <dbReference type="ARBA" id="ARBA00004496"/>
    </source>
</evidence>
<accession>A0A0U9I4B3</accession>
<dbReference type="PROSITE" id="PS00371">
    <property type="entry name" value="PTS_EIIA_TYPE_1_HIS"/>
    <property type="match status" value="1"/>
</dbReference>
<keyword evidence="9" id="KW-1185">Reference proteome</keyword>
<dbReference type="InterPro" id="IPR050890">
    <property type="entry name" value="PTS_EIIA_component"/>
</dbReference>
<dbReference type="InterPro" id="IPR001127">
    <property type="entry name" value="PTS_EIIA_1_perm"/>
</dbReference>
<protein>
    <submittedName>
        <fullName evidence="8">PTS system, glucose-specific IIA component</fullName>
    </submittedName>
</protein>
<keyword evidence="5" id="KW-0598">Phosphotransferase system</keyword>
<evidence type="ECO:0000313" key="8">
    <source>
        <dbReference type="EMBL" id="GAQ25112.1"/>
    </source>
</evidence>
<dbReference type="EMBL" id="DF977001">
    <property type="protein sequence ID" value="GAQ25112.1"/>
    <property type="molecule type" value="Genomic_DNA"/>
</dbReference>
<name>A0A0U9I4B3_9FIRM</name>
<keyword evidence="2" id="KW-0813">Transport</keyword>
<gene>
    <name evidence="8" type="ORF">TSYNT_7130</name>
</gene>
<dbReference type="GO" id="GO:0005737">
    <property type="term" value="C:cytoplasm"/>
    <property type="evidence" value="ECO:0007669"/>
    <property type="project" value="UniProtKB-SubCell"/>
</dbReference>
<dbReference type="PANTHER" id="PTHR45008:SF1">
    <property type="entry name" value="PTS SYSTEM GLUCOSE-SPECIFIC EIIA COMPONENT"/>
    <property type="match status" value="1"/>
</dbReference>
<sequence length="168" mass="18235">MFGLVFANRNRKTNKSVTVMAPVSGKIIDLAEVKDEVFANKMVGDGIAIEPSEGVVVAPFDGKIKQLFPTGHAIVFESKEGLAVLVHIGLDTVNLNGKGFKILVKEGQKVRAGDAIVEFDIDFIKNSGYLLQTPIILPEKDKIASMEITENRNISTGDPLMEVDLLPN</sequence>
<keyword evidence="6" id="KW-0418">Kinase</keyword>
<evidence type="ECO:0000256" key="3">
    <source>
        <dbReference type="ARBA" id="ARBA00022597"/>
    </source>
</evidence>
<feature type="domain" description="PTS EIIA type-1" evidence="7">
    <location>
        <begin position="35"/>
        <end position="139"/>
    </location>
</feature>
<evidence type="ECO:0000256" key="4">
    <source>
        <dbReference type="ARBA" id="ARBA00022679"/>
    </source>
</evidence>
<dbReference type="NCBIfam" id="TIGR00830">
    <property type="entry name" value="PTBA"/>
    <property type="match status" value="1"/>
</dbReference>
<dbReference type="RefSeq" id="WP_059032527.1">
    <property type="nucleotide sequence ID" value="NZ_DF977001.1"/>
</dbReference>
<dbReference type="PANTHER" id="PTHR45008">
    <property type="entry name" value="PTS SYSTEM GLUCOSE-SPECIFIC EIIA COMPONENT"/>
    <property type="match status" value="1"/>
</dbReference>
<dbReference type="GO" id="GO:0016301">
    <property type="term" value="F:kinase activity"/>
    <property type="evidence" value="ECO:0007669"/>
    <property type="project" value="UniProtKB-KW"/>
</dbReference>
<keyword evidence="3" id="KW-0762">Sugar transport</keyword>
<dbReference type="PROSITE" id="PS51093">
    <property type="entry name" value="PTS_EIIA_TYPE_1"/>
    <property type="match status" value="1"/>
</dbReference>
<dbReference type="GO" id="GO:0009401">
    <property type="term" value="P:phosphoenolpyruvate-dependent sugar phosphotransferase system"/>
    <property type="evidence" value="ECO:0007669"/>
    <property type="project" value="UniProtKB-KW"/>
</dbReference>
<dbReference type="Gene3D" id="2.70.70.10">
    <property type="entry name" value="Glucose Permease (Domain IIA)"/>
    <property type="match status" value="1"/>
</dbReference>
<dbReference type="InterPro" id="IPR011055">
    <property type="entry name" value="Dup_hybrid_motif"/>
</dbReference>
<dbReference type="Pfam" id="PF00358">
    <property type="entry name" value="PTS_EIIA_1"/>
    <property type="match status" value="1"/>
</dbReference>
<dbReference type="STRING" id="224999.GCA_001485475_01127"/>
<evidence type="ECO:0000256" key="5">
    <source>
        <dbReference type="ARBA" id="ARBA00022683"/>
    </source>
</evidence>
<keyword evidence="4" id="KW-0808">Transferase</keyword>
<reference evidence="8" key="1">
    <citation type="journal article" date="2016" name="Genome Announc.">
        <title>Draft Genome Sequence of the Syntrophic Lactate-Degrading Bacterium Tepidanaerobacter syntrophicus JLT.</title>
        <authorList>
            <person name="Matsuura N."/>
            <person name="Ohashi A."/>
            <person name="Tourlousse D.M."/>
            <person name="Sekiguchi Y."/>
        </authorList>
    </citation>
    <scope>NUCLEOTIDE SEQUENCE [LARGE SCALE GENOMIC DNA]</scope>
    <source>
        <strain evidence="8">JL</strain>
    </source>
</reference>
<dbReference type="FunFam" id="2.70.70.10:FF:000001">
    <property type="entry name" value="PTS system glucose-specific IIA component"/>
    <property type="match status" value="1"/>
</dbReference>
<dbReference type="SUPFAM" id="SSF51261">
    <property type="entry name" value="Duplicated hybrid motif"/>
    <property type="match status" value="1"/>
</dbReference>
<dbReference type="OrthoDB" id="92465at2"/>